<dbReference type="InterPro" id="IPR050230">
    <property type="entry name" value="CALM/Myosin/TropC-like"/>
</dbReference>
<sequence length="275" mass="31765">MFHKCEQALNIVFFWHSSRLYLSCFTNERYGFLVIVNRKLVCCARNRVGCVELFMFIYIITKIGASDKSTLTRIVYATYIKNLYQHLKLPNRLMEQNSTAAGNANPATVPAKRGTQQGRKKSGPKFELSEAQKCDIKEAFDLFDNEGTGYIEVKELKVAIRALGFEPKKEEIKRMISDIDKDCSGRIAFNVFLQLMTIKMAEKDTKEEILKAFRLFDDDDTGKISFRNLKRVARELGETLTDEELREMIDEADLDNDGEVNQEEFLRIMKKTSLY</sequence>
<evidence type="ECO:0000259" key="6">
    <source>
        <dbReference type="PROSITE" id="PS50222"/>
    </source>
</evidence>
<dbReference type="PANTHER" id="PTHR23048">
    <property type="entry name" value="MYOSIN LIGHT CHAIN 1, 3"/>
    <property type="match status" value="1"/>
</dbReference>
<evidence type="ECO:0000256" key="5">
    <source>
        <dbReference type="SAM" id="MobiDB-lite"/>
    </source>
</evidence>
<dbReference type="PROSITE" id="PS00018">
    <property type="entry name" value="EF_HAND_1"/>
    <property type="match status" value="1"/>
</dbReference>
<feature type="domain" description="EF-hand" evidence="6">
    <location>
        <begin position="204"/>
        <end position="239"/>
    </location>
</feature>
<proteinExistence type="evidence at transcript level"/>
<evidence type="ECO:0000256" key="2">
    <source>
        <dbReference type="ARBA" id="ARBA00022723"/>
    </source>
</evidence>
<organism evidence="7">
    <name type="scientific">Drosophila melanogaster</name>
    <name type="common">Fruit fly</name>
    <dbReference type="NCBI Taxonomy" id="7227"/>
    <lineage>
        <taxon>Eukaryota</taxon>
        <taxon>Metazoa</taxon>
        <taxon>Ecdysozoa</taxon>
        <taxon>Arthropoda</taxon>
        <taxon>Hexapoda</taxon>
        <taxon>Insecta</taxon>
        <taxon>Pterygota</taxon>
        <taxon>Neoptera</taxon>
        <taxon>Endopterygota</taxon>
        <taxon>Diptera</taxon>
        <taxon>Brachycera</taxon>
        <taxon>Muscomorpha</taxon>
        <taxon>Ephydroidea</taxon>
        <taxon>Drosophilidae</taxon>
        <taxon>Drosophila</taxon>
        <taxon>Sophophora</taxon>
    </lineage>
</organism>
<feature type="domain" description="EF-hand" evidence="6">
    <location>
        <begin position="167"/>
        <end position="202"/>
    </location>
</feature>
<dbReference type="UCSC" id="CG17493-RA">
    <property type="organism name" value="d. melanogaster"/>
</dbReference>
<dbReference type="CDD" id="cd00051">
    <property type="entry name" value="EFh"/>
    <property type="match status" value="2"/>
</dbReference>
<dbReference type="PhylomeDB" id="Q8SXJ8"/>
<keyword evidence="2" id="KW-0479">Metal-binding</keyword>
<dbReference type="IntAct" id="Q8SXJ8">
    <property type="interactions" value="4"/>
</dbReference>
<feature type="domain" description="EF-hand" evidence="6">
    <location>
        <begin position="135"/>
        <end position="166"/>
    </location>
</feature>
<feature type="region of interest" description="Disordered" evidence="5">
    <location>
        <begin position="100"/>
        <end position="127"/>
    </location>
</feature>
<dbReference type="VEuPathDB" id="VectorBase:FBgn0040010"/>
<dbReference type="GO" id="GO:0005815">
    <property type="term" value="C:microtubule organizing center"/>
    <property type="evidence" value="ECO:0007669"/>
    <property type="project" value="UniProtKB-ARBA"/>
</dbReference>
<dbReference type="FlyBase" id="FBgn0040010">
    <property type="gene designation" value="CG17493"/>
</dbReference>
<dbReference type="PANTHER" id="PTHR23048:SF59">
    <property type="entry name" value="EF-HAND SUPERFAMILY PROTEIN"/>
    <property type="match status" value="1"/>
</dbReference>
<dbReference type="SMART" id="SM00054">
    <property type="entry name" value="EFh"/>
    <property type="match status" value="4"/>
</dbReference>
<dbReference type="PROSITE" id="PS50222">
    <property type="entry name" value="EF_HAND_2"/>
    <property type="match status" value="4"/>
</dbReference>
<dbReference type="OrthoDB" id="343296at2759"/>
<dbReference type="AlphaFoldDB" id="Q8SXJ8"/>
<keyword evidence="4" id="KW-0106">Calcium</keyword>
<dbReference type="ExpressionAtlas" id="Q8SXJ8">
    <property type="expression patterns" value="baseline and differential"/>
</dbReference>
<dbReference type="EMBL" id="AY089597">
    <property type="protein sequence ID" value="AAL90335.1"/>
    <property type="molecule type" value="mRNA"/>
</dbReference>
<protein>
    <submittedName>
        <fullName evidence="7">RE19335p</fullName>
    </submittedName>
</protein>
<evidence type="ECO:0000313" key="8">
    <source>
        <dbReference type="FlyBase" id="FBgn0040010"/>
    </source>
</evidence>
<dbReference type="InterPro" id="IPR018247">
    <property type="entry name" value="EF_Hand_1_Ca_BS"/>
</dbReference>
<dbReference type="InterPro" id="IPR002048">
    <property type="entry name" value="EF_hand_dom"/>
</dbReference>
<dbReference type="Pfam" id="PF13499">
    <property type="entry name" value="EF-hand_7"/>
    <property type="match status" value="2"/>
</dbReference>
<dbReference type="HOGENOM" id="CLU_061288_18_2_1"/>
<gene>
    <name evidence="7 8" type="ORF">CG17493</name>
</gene>
<name>Q8SXJ8_DROME</name>
<feature type="domain" description="EF-hand" evidence="6">
    <location>
        <begin position="240"/>
        <end position="275"/>
    </location>
</feature>
<dbReference type="InterPro" id="IPR011992">
    <property type="entry name" value="EF-hand-dom_pair"/>
</dbReference>
<dbReference type="FunFam" id="1.10.238.10:FF:000077">
    <property type="entry name" value="Centrin 1"/>
    <property type="match status" value="1"/>
</dbReference>
<dbReference type="Gene3D" id="1.10.238.10">
    <property type="entry name" value="EF-hand"/>
    <property type="match status" value="2"/>
</dbReference>
<comment type="similarity">
    <text evidence="1">Belongs to the centrin family.</text>
</comment>
<evidence type="ECO:0000256" key="4">
    <source>
        <dbReference type="ARBA" id="ARBA00022837"/>
    </source>
</evidence>
<dbReference type="GO" id="GO:0005509">
    <property type="term" value="F:calcium ion binding"/>
    <property type="evidence" value="ECO:0007669"/>
    <property type="project" value="InterPro"/>
</dbReference>
<dbReference type="DIP" id="DIP-19957N"/>
<evidence type="ECO:0000256" key="1">
    <source>
        <dbReference type="ARBA" id="ARBA00005253"/>
    </source>
</evidence>
<accession>Q8SXJ8</accession>
<keyword evidence="3" id="KW-0677">Repeat</keyword>
<dbReference type="Bgee" id="FBgn0040010">
    <property type="expression patterns" value="Expressed in cleaving embryo and 235 other cell types or tissues"/>
</dbReference>
<dbReference type="AGR" id="FB:FBgn0040010"/>
<dbReference type="SUPFAM" id="SSF47473">
    <property type="entry name" value="EF-hand"/>
    <property type="match status" value="1"/>
</dbReference>
<evidence type="ECO:0000256" key="3">
    <source>
        <dbReference type="ARBA" id="ARBA00022737"/>
    </source>
</evidence>
<reference evidence="7" key="1">
    <citation type="submission" date="2002-03" db="EMBL/GenBank/DDBJ databases">
        <authorList>
            <person name="Stapleton M."/>
            <person name="Brokstein P."/>
            <person name="Hong L."/>
            <person name="Agbayani A."/>
            <person name="Carlson J."/>
            <person name="Champe M."/>
            <person name="Chavez C."/>
            <person name="Dorsett V."/>
            <person name="Dresnek D."/>
            <person name="Farfan D."/>
            <person name="Frise E."/>
            <person name="George R."/>
            <person name="Gonzalez M."/>
            <person name="Guarin H."/>
            <person name="Kronmiller B."/>
            <person name="Li P."/>
            <person name="Liao G."/>
            <person name="Miranda A."/>
            <person name="Mungall C.J."/>
            <person name="Nunoo J."/>
            <person name="Pacleb J."/>
            <person name="Paragas V."/>
            <person name="Park S."/>
            <person name="Patel S."/>
            <person name="Phouanenavong S."/>
            <person name="Wan K."/>
            <person name="Yu C."/>
            <person name="Lewis S.E."/>
            <person name="Rubin G.M."/>
            <person name="Celniker S."/>
        </authorList>
    </citation>
    <scope>NUCLEOTIDE SEQUENCE</scope>
    <source>
        <strain evidence="7">Berkeley</strain>
    </source>
</reference>
<dbReference type="FunFam" id="1.10.238.10:FF:000070">
    <property type="entry name" value="Centrin-1"/>
    <property type="match status" value="1"/>
</dbReference>
<evidence type="ECO:0000313" key="7">
    <source>
        <dbReference type="EMBL" id="AAL90335.1"/>
    </source>
</evidence>